<evidence type="ECO:0000256" key="5">
    <source>
        <dbReference type="ARBA" id="ARBA00023277"/>
    </source>
</evidence>
<feature type="site" description="Contributes to substrate recognition" evidence="10">
    <location>
        <position position="99"/>
    </location>
</feature>
<feature type="binding site" evidence="11">
    <location>
        <position position="9"/>
    </location>
    <ligand>
        <name>Mg(2+)</name>
        <dbReference type="ChEBI" id="CHEBI:18420"/>
    </ligand>
</feature>
<feature type="binding site" evidence="9">
    <location>
        <begin position="99"/>
        <end position="100"/>
    </location>
    <ligand>
        <name>substrate</name>
    </ligand>
</feature>
<dbReference type="NCBIfam" id="TIGR00213">
    <property type="entry name" value="GmhB_yaeD"/>
    <property type="match status" value="1"/>
</dbReference>
<accession>A0A1D2QSI9</accession>
<dbReference type="EMBL" id="MDLC01000007">
    <property type="protein sequence ID" value="ODS24537.1"/>
    <property type="molecule type" value="Genomic_DNA"/>
</dbReference>
<keyword evidence="4 7" id="KW-0378">Hydrolase</keyword>
<dbReference type="InterPro" id="IPR023214">
    <property type="entry name" value="HAD_sf"/>
</dbReference>
<sequence>MRVAFLDRDGVINRDAGYIYKTDEFELTSGCIQALQILQRKGYELIIVTNQSGIARGYYSEEDYQKLTSWYRQLLADHGVFIKDVLHCPHGPDDGCPCRKPACGLFVKAAEKYTIDFDQSLVVGDKLSDIEAAKKMDIHQCYLLSTDSLNDFTEEYKVVGSLLECAKQLK</sequence>
<evidence type="ECO:0000256" key="2">
    <source>
        <dbReference type="ARBA" id="ARBA00022490"/>
    </source>
</evidence>
<feature type="active site" description="Proton donor" evidence="8">
    <location>
        <position position="9"/>
    </location>
</feature>
<evidence type="ECO:0000313" key="13">
    <source>
        <dbReference type="Proteomes" id="UP000242502"/>
    </source>
</evidence>
<dbReference type="InterPro" id="IPR006543">
    <property type="entry name" value="Histidinol-phos"/>
</dbReference>
<feature type="site" description="Stabilizes the phosphoryl group" evidence="10">
    <location>
        <position position="49"/>
    </location>
</feature>
<comment type="subcellular location">
    <subcellularLocation>
        <location evidence="1 7">Cytoplasm</location>
    </subcellularLocation>
</comment>
<evidence type="ECO:0000256" key="9">
    <source>
        <dbReference type="PIRSR" id="PIRSR004682-2"/>
    </source>
</evidence>
<dbReference type="EC" id="3.1.3.-" evidence="7"/>
<feature type="active site" description="Nucleophile" evidence="8">
    <location>
        <position position="7"/>
    </location>
</feature>
<evidence type="ECO:0000256" key="1">
    <source>
        <dbReference type="ARBA" id="ARBA00004496"/>
    </source>
</evidence>
<evidence type="ECO:0000256" key="7">
    <source>
        <dbReference type="PIRNR" id="PIRNR004682"/>
    </source>
</evidence>
<comment type="cofactor">
    <cofactor evidence="11">
        <name>Zn(2+)</name>
        <dbReference type="ChEBI" id="CHEBI:29105"/>
    </cofactor>
</comment>
<feature type="binding site" evidence="11">
    <location>
        <position position="88"/>
    </location>
    <ligand>
        <name>Zn(2+)</name>
        <dbReference type="ChEBI" id="CHEBI:29105"/>
    </ligand>
</feature>
<dbReference type="InterPro" id="IPR004446">
    <property type="entry name" value="Heptose_bisP_phosphatase"/>
</dbReference>
<dbReference type="NCBIfam" id="TIGR01662">
    <property type="entry name" value="HAD-SF-IIIA"/>
    <property type="match status" value="1"/>
</dbReference>
<comment type="similarity">
    <text evidence="7">Belongs to the gmhB family.</text>
</comment>
<keyword evidence="11" id="KW-0460">Magnesium</keyword>
<evidence type="ECO:0000256" key="11">
    <source>
        <dbReference type="PIRSR" id="PIRSR004682-4"/>
    </source>
</evidence>
<dbReference type="Proteomes" id="UP000242502">
    <property type="component" value="Unassembled WGS sequence"/>
</dbReference>
<feature type="binding site" evidence="9">
    <location>
        <begin position="7"/>
        <end position="9"/>
    </location>
    <ligand>
        <name>substrate</name>
    </ligand>
</feature>
<dbReference type="CDD" id="cd07503">
    <property type="entry name" value="HAD_HisB-N"/>
    <property type="match status" value="1"/>
</dbReference>
<dbReference type="InterPro" id="IPR006549">
    <property type="entry name" value="HAD-SF_hydro_IIIA"/>
</dbReference>
<keyword evidence="5 7" id="KW-0119">Carbohydrate metabolism</keyword>
<dbReference type="Gene3D" id="3.40.50.1000">
    <property type="entry name" value="HAD superfamily/HAD-like"/>
    <property type="match status" value="1"/>
</dbReference>
<feature type="site" description="Stabilizes the phosphoryl group" evidence="10">
    <location>
        <position position="100"/>
    </location>
</feature>
<feature type="binding site" evidence="11">
    <location>
        <position position="7"/>
    </location>
    <ligand>
        <name>Mg(2+)</name>
        <dbReference type="ChEBI" id="CHEBI:18420"/>
    </ligand>
</feature>
<feature type="binding site" evidence="9">
    <location>
        <begin position="15"/>
        <end position="18"/>
    </location>
    <ligand>
        <name>substrate</name>
    </ligand>
</feature>
<feature type="binding site" evidence="11">
    <location>
        <position position="126"/>
    </location>
    <ligand>
        <name>Mg(2+)</name>
        <dbReference type="ChEBI" id="CHEBI:18420"/>
    </ligand>
</feature>
<keyword evidence="3 11" id="KW-0479">Metal-binding</keyword>
<dbReference type="NCBIfam" id="NF006506">
    <property type="entry name" value="PRK08942.1"/>
    <property type="match status" value="1"/>
</dbReference>
<dbReference type="PANTHER" id="PTHR42891">
    <property type="entry name" value="D-GLYCERO-BETA-D-MANNO-HEPTOSE-1,7-BISPHOSPHATE 7-PHOSPHATASE"/>
    <property type="match status" value="1"/>
</dbReference>
<dbReference type="NCBIfam" id="TIGR01656">
    <property type="entry name" value="Histidinol-ppas"/>
    <property type="match status" value="1"/>
</dbReference>
<feature type="binding site" evidence="9">
    <location>
        <begin position="49"/>
        <end position="52"/>
    </location>
    <ligand>
        <name>substrate</name>
    </ligand>
</feature>
<evidence type="ECO:0000256" key="10">
    <source>
        <dbReference type="PIRSR" id="PIRSR004682-3"/>
    </source>
</evidence>
<dbReference type="GO" id="GO:0005737">
    <property type="term" value="C:cytoplasm"/>
    <property type="evidence" value="ECO:0007669"/>
    <property type="project" value="UniProtKB-SubCell"/>
</dbReference>
<evidence type="ECO:0000256" key="3">
    <source>
        <dbReference type="ARBA" id="ARBA00022723"/>
    </source>
</evidence>
<feature type="binding site" evidence="9">
    <location>
        <position position="126"/>
    </location>
    <ligand>
        <name>substrate</name>
    </ligand>
</feature>
<keyword evidence="2 7" id="KW-0963">Cytoplasm</keyword>
<organism evidence="12 13">
    <name type="scientific">Candidatus Endobugula sertula</name>
    <name type="common">Bugula neritina bacterial symbiont</name>
    <dbReference type="NCBI Taxonomy" id="62101"/>
    <lineage>
        <taxon>Bacteria</taxon>
        <taxon>Pseudomonadati</taxon>
        <taxon>Pseudomonadota</taxon>
        <taxon>Gammaproteobacteria</taxon>
        <taxon>Cellvibrionales</taxon>
        <taxon>Cellvibrionaceae</taxon>
        <taxon>Candidatus Endobugula</taxon>
    </lineage>
</organism>
<reference evidence="12 13" key="1">
    <citation type="journal article" date="2016" name="Appl. Environ. Microbiol.">
        <title>Lack of Overt Genome Reduction in the Bryostatin-Producing Bryozoan Symbiont "Candidatus Endobugula sertula".</title>
        <authorList>
            <person name="Miller I.J."/>
            <person name="Vanee N."/>
            <person name="Fong S.S."/>
            <person name="Lim-Fong G.E."/>
            <person name="Kwan J.C."/>
        </authorList>
    </citation>
    <scope>NUCLEOTIDE SEQUENCE [LARGE SCALE GENOMIC DNA]</scope>
    <source>
        <strain evidence="12">AB1-4</strain>
    </source>
</reference>
<protein>
    <recommendedName>
        <fullName evidence="6 7">D,D-heptose 1,7-bisphosphate phosphatase</fullName>
        <ecNumber evidence="7">3.1.3.-</ecNumber>
    </recommendedName>
</protein>
<evidence type="ECO:0000256" key="8">
    <source>
        <dbReference type="PIRSR" id="PIRSR004682-1"/>
    </source>
</evidence>
<comment type="caution">
    <text evidence="12">The sequence shown here is derived from an EMBL/GenBank/DDBJ whole genome shotgun (WGS) entry which is preliminary data.</text>
</comment>
<evidence type="ECO:0000256" key="4">
    <source>
        <dbReference type="ARBA" id="ARBA00022801"/>
    </source>
</evidence>
<dbReference type="STRING" id="62101.AB835_02815"/>
<dbReference type="PIRSF" id="PIRSF004682">
    <property type="entry name" value="GmhB"/>
    <property type="match status" value="1"/>
</dbReference>
<evidence type="ECO:0000313" key="12">
    <source>
        <dbReference type="EMBL" id="ODS24537.1"/>
    </source>
</evidence>
<feature type="binding site" evidence="11">
    <location>
        <position position="125"/>
    </location>
    <ligand>
        <name>Mg(2+)</name>
        <dbReference type="ChEBI" id="CHEBI:18420"/>
    </ligand>
</feature>
<name>A0A1D2QSI9_9GAMM</name>
<feature type="binding site" evidence="11">
    <location>
        <position position="98"/>
    </location>
    <ligand>
        <name>Zn(2+)</name>
        <dbReference type="ChEBI" id="CHEBI:29105"/>
    </ligand>
</feature>
<keyword evidence="11" id="KW-0862">Zinc</keyword>
<proteinExistence type="inferred from homology"/>
<feature type="binding site" evidence="11">
    <location>
        <position position="90"/>
    </location>
    <ligand>
        <name>Zn(2+)</name>
        <dbReference type="ChEBI" id="CHEBI:29105"/>
    </ligand>
</feature>
<dbReference type="GO" id="GO:0005975">
    <property type="term" value="P:carbohydrate metabolic process"/>
    <property type="evidence" value="ECO:0007669"/>
    <property type="project" value="InterPro"/>
</dbReference>
<dbReference type="Pfam" id="PF00702">
    <property type="entry name" value="Hydrolase"/>
    <property type="match status" value="1"/>
</dbReference>
<dbReference type="PANTHER" id="PTHR42891:SF1">
    <property type="entry name" value="D-GLYCERO-BETA-D-MANNO-HEPTOSE-1,7-BISPHOSPHATE 7-PHOSPHATASE"/>
    <property type="match status" value="1"/>
</dbReference>
<feature type="binding site" evidence="11">
    <location>
        <position position="96"/>
    </location>
    <ligand>
        <name>Zn(2+)</name>
        <dbReference type="ChEBI" id="CHEBI:29105"/>
    </ligand>
</feature>
<dbReference type="InterPro" id="IPR036412">
    <property type="entry name" value="HAD-like_sf"/>
</dbReference>
<evidence type="ECO:0000256" key="6">
    <source>
        <dbReference type="ARBA" id="ARBA00031828"/>
    </source>
</evidence>
<dbReference type="AlphaFoldDB" id="A0A1D2QSI9"/>
<dbReference type="SUPFAM" id="SSF56784">
    <property type="entry name" value="HAD-like"/>
    <property type="match status" value="1"/>
</dbReference>
<comment type="cofactor">
    <cofactor evidence="11">
        <name>Mg(2+)</name>
        <dbReference type="ChEBI" id="CHEBI:18420"/>
    </cofactor>
</comment>
<dbReference type="GO" id="GO:0046872">
    <property type="term" value="F:metal ion binding"/>
    <property type="evidence" value="ECO:0007669"/>
    <property type="project" value="UniProtKB-KW"/>
</dbReference>
<dbReference type="GO" id="GO:0016791">
    <property type="term" value="F:phosphatase activity"/>
    <property type="evidence" value="ECO:0007669"/>
    <property type="project" value="InterPro"/>
</dbReference>
<gene>
    <name evidence="12" type="ORF">AB835_02815</name>
</gene>